<dbReference type="EMBL" id="MFGW01000157">
    <property type="protein sequence ID" value="OGF63636.1"/>
    <property type="molecule type" value="Genomic_DNA"/>
</dbReference>
<dbReference type="Proteomes" id="UP000178943">
    <property type="component" value="Unassembled WGS sequence"/>
</dbReference>
<comment type="caution">
    <text evidence="1">The sequence shown here is derived from an EMBL/GenBank/DDBJ whole genome shotgun (WGS) entry which is preliminary data.</text>
</comment>
<name>A0A1F5VJP0_9BACT</name>
<keyword evidence="1" id="KW-0503">Monooxygenase</keyword>
<evidence type="ECO:0000313" key="1">
    <source>
        <dbReference type="EMBL" id="OGF63636.1"/>
    </source>
</evidence>
<reference evidence="1 2" key="1">
    <citation type="journal article" date="2016" name="Nat. Commun.">
        <title>Thousands of microbial genomes shed light on interconnected biogeochemical processes in an aquifer system.</title>
        <authorList>
            <person name="Anantharaman K."/>
            <person name="Brown C.T."/>
            <person name="Hug L.A."/>
            <person name="Sharon I."/>
            <person name="Castelle C.J."/>
            <person name="Probst A.J."/>
            <person name="Thomas B.C."/>
            <person name="Singh A."/>
            <person name="Wilkins M.J."/>
            <person name="Karaoz U."/>
            <person name="Brodie E.L."/>
            <person name="Williams K.H."/>
            <person name="Hubbard S.S."/>
            <person name="Banfield J.F."/>
        </authorList>
    </citation>
    <scope>NUCLEOTIDE SEQUENCE [LARGE SCALE GENOMIC DNA]</scope>
</reference>
<keyword evidence="1" id="KW-0560">Oxidoreductase</keyword>
<proteinExistence type="predicted"/>
<organism evidence="1 2">
    <name type="scientific">Candidatus Fischerbacteria bacterium RBG_13_37_8</name>
    <dbReference type="NCBI Taxonomy" id="1817863"/>
    <lineage>
        <taxon>Bacteria</taxon>
        <taxon>Candidatus Fischeribacteriota</taxon>
    </lineage>
</organism>
<accession>A0A1F5VJP0</accession>
<evidence type="ECO:0000313" key="2">
    <source>
        <dbReference type="Proteomes" id="UP000178943"/>
    </source>
</evidence>
<protein>
    <submittedName>
        <fullName evidence="1">Antibiotic biosynthesis monooxygenase</fullName>
    </submittedName>
</protein>
<sequence>MISRIWHGWTTRGNADAYEALLKEEIFVGIQDRQIRGFRGIQLLRREVGEEIEFVTIMSFDLLDAVREFAGDDYEKSVVPAKARALLSRFDERSQHYEIREERTWDR</sequence>
<dbReference type="AlphaFoldDB" id="A0A1F5VJP0"/>
<dbReference type="GO" id="GO:0004497">
    <property type="term" value="F:monooxygenase activity"/>
    <property type="evidence" value="ECO:0007669"/>
    <property type="project" value="UniProtKB-KW"/>
</dbReference>
<gene>
    <name evidence="1" type="ORF">A2Y62_01965</name>
</gene>